<dbReference type="HOGENOM" id="CLU_037628_3_2_12"/>
<reference evidence="7" key="1">
    <citation type="submission" date="2011-04" db="EMBL/GenBank/DDBJ databases">
        <title>The complete genome of Spirochaeta coccoides DSM 17374.</title>
        <authorList>
            <person name="Lucas S."/>
            <person name="Copeland A."/>
            <person name="Lapidus A."/>
            <person name="Bruce D."/>
            <person name="Goodwin L."/>
            <person name="Pitluck S."/>
            <person name="Peters L."/>
            <person name="Kyrpides N."/>
            <person name="Mavromatis K."/>
            <person name="Pagani I."/>
            <person name="Ivanova N."/>
            <person name="Ovchinnikova G."/>
            <person name="Lu M."/>
            <person name="Detter J.C."/>
            <person name="Tapia R."/>
            <person name="Han C."/>
            <person name="Land M."/>
            <person name="Hauser L."/>
            <person name="Markowitz V."/>
            <person name="Cheng J.-F."/>
            <person name="Hugenholtz P."/>
            <person name="Woyke T."/>
            <person name="Wu D."/>
            <person name="Spring S."/>
            <person name="Schroeder M."/>
            <person name="Brambilla E."/>
            <person name="Klenk H.-P."/>
            <person name="Eisen J.A."/>
        </authorList>
    </citation>
    <scope>NUCLEOTIDE SEQUENCE [LARGE SCALE GENOMIC DNA]</scope>
    <source>
        <strain evidence="7">ATCC BAA-1237 / DSM 17374 / SPN1</strain>
    </source>
</reference>
<dbReference type="GO" id="GO:0030313">
    <property type="term" value="C:cell envelope"/>
    <property type="evidence" value="ECO:0007669"/>
    <property type="project" value="UniProtKB-SubCell"/>
</dbReference>
<dbReference type="InterPro" id="IPR028082">
    <property type="entry name" value="Peripla_BP_I"/>
</dbReference>
<gene>
    <name evidence="6" type="ordered locus">Spico_0097</name>
</gene>
<dbReference type="eggNOG" id="COG1879">
    <property type="taxonomic scope" value="Bacteria"/>
</dbReference>
<dbReference type="Gene3D" id="3.40.50.2300">
    <property type="match status" value="2"/>
</dbReference>
<sequence>MKKVIVITFVLLLCLVGVAFAGGNKEAAGSQGTGKPLRAVWCSAMNNESQPFAYKMFKKYMAQYNIEISVLDDQGDAAKQAANVAQAVAANYQWIIVNPTDAAGIVTAFKAAKEARPNIIISTYSSDVPDDAERYRDFFVGMDDATAGAVAANAFIEKFPNGGNIVEIGGQAGHNAQILRHDGFISVMKDHPEFKILDIQNTEHWATDEAQSIMEDFITKYGKKIDAVFVHWDNGATGVISAVQAAGLNGIVIVGVDGCKAGFDQVREGTQYATIMNNFETQSIASLELVSKLLAGEKVASNNYAEMDIVTLANINEFTTPEW</sequence>
<protein>
    <submittedName>
        <fullName evidence="6">Bifunctional carbohydrate binding and transport protein</fullName>
    </submittedName>
</protein>
<keyword evidence="3 4" id="KW-0732">Signal</keyword>
<dbReference type="Pfam" id="PF13407">
    <property type="entry name" value="Peripla_BP_4"/>
    <property type="match status" value="1"/>
</dbReference>
<organism evidence="6 7">
    <name type="scientific">Parasphaerochaeta coccoides (strain ATCC BAA-1237 / DSM 17374 / SPN1)</name>
    <name type="common">Sphaerochaeta coccoides</name>
    <dbReference type="NCBI Taxonomy" id="760011"/>
    <lineage>
        <taxon>Bacteria</taxon>
        <taxon>Pseudomonadati</taxon>
        <taxon>Spirochaetota</taxon>
        <taxon>Spirochaetia</taxon>
        <taxon>Spirochaetales</taxon>
        <taxon>Sphaerochaetaceae</taxon>
        <taxon>Parasphaerochaeta</taxon>
    </lineage>
</organism>
<feature type="domain" description="Periplasmic binding protein" evidence="5">
    <location>
        <begin position="52"/>
        <end position="298"/>
    </location>
</feature>
<proteinExistence type="inferred from homology"/>
<dbReference type="EMBL" id="CP002659">
    <property type="protein sequence ID" value="AEC01339.1"/>
    <property type="molecule type" value="Genomic_DNA"/>
</dbReference>
<dbReference type="InterPro" id="IPR025997">
    <property type="entry name" value="SBP_2_dom"/>
</dbReference>
<feature type="chain" id="PRO_5003308526" evidence="4">
    <location>
        <begin position="22"/>
        <end position="323"/>
    </location>
</feature>
<keyword evidence="7" id="KW-1185">Reference proteome</keyword>
<evidence type="ECO:0000256" key="3">
    <source>
        <dbReference type="ARBA" id="ARBA00022729"/>
    </source>
</evidence>
<dbReference type="RefSeq" id="WP_013738735.1">
    <property type="nucleotide sequence ID" value="NC_015436.1"/>
</dbReference>
<dbReference type="STRING" id="760011.Spico_0097"/>
<dbReference type="Proteomes" id="UP000007939">
    <property type="component" value="Chromosome"/>
</dbReference>
<dbReference type="CDD" id="cd01536">
    <property type="entry name" value="PBP1_ABC_sugar_binding-like"/>
    <property type="match status" value="1"/>
</dbReference>
<evidence type="ECO:0000259" key="5">
    <source>
        <dbReference type="Pfam" id="PF13407"/>
    </source>
</evidence>
<evidence type="ECO:0000256" key="1">
    <source>
        <dbReference type="ARBA" id="ARBA00004196"/>
    </source>
</evidence>
<evidence type="ECO:0000313" key="6">
    <source>
        <dbReference type="EMBL" id="AEC01339.1"/>
    </source>
</evidence>
<dbReference type="PANTHER" id="PTHR46847:SF1">
    <property type="entry name" value="D-ALLOSE-BINDING PERIPLASMIC PROTEIN-RELATED"/>
    <property type="match status" value="1"/>
</dbReference>
<dbReference type="PANTHER" id="PTHR46847">
    <property type="entry name" value="D-ALLOSE-BINDING PERIPLASMIC PROTEIN-RELATED"/>
    <property type="match status" value="1"/>
</dbReference>
<evidence type="ECO:0000313" key="7">
    <source>
        <dbReference type="Proteomes" id="UP000007939"/>
    </source>
</evidence>
<feature type="signal peptide" evidence="4">
    <location>
        <begin position="1"/>
        <end position="21"/>
    </location>
</feature>
<evidence type="ECO:0000256" key="2">
    <source>
        <dbReference type="ARBA" id="ARBA00007639"/>
    </source>
</evidence>
<dbReference type="OrthoDB" id="9769193at2"/>
<evidence type="ECO:0000256" key="4">
    <source>
        <dbReference type="SAM" id="SignalP"/>
    </source>
</evidence>
<accession>F4GJ44</accession>
<reference evidence="6 7" key="2">
    <citation type="journal article" date="2012" name="Stand. Genomic Sci.">
        <title>Complete genome sequence of the termite hindgut bacterium Spirochaeta coccoides type strain (SPN1(T)), reclassification in the genus Sphaerochaeta as Sphaerochaeta coccoides comb. nov. and emendations of the family Spirochaetaceae and the genus Sphaerochaeta.</title>
        <authorList>
            <person name="Abt B."/>
            <person name="Han C."/>
            <person name="Scheuner C."/>
            <person name="Lu M."/>
            <person name="Lapidus A."/>
            <person name="Nolan M."/>
            <person name="Lucas S."/>
            <person name="Hammon N."/>
            <person name="Deshpande S."/>
            <person name="Cheng J.F."/>
            <person name="Tapia R."/>
            <person name="Goodwin L.A."/>
            <person name="Pitluck S."/>
            <person name="Liolios K."/>
            <person name="Pagani I."/>
            <person name="Ivanova N."/>
            <person name="Mavromatis K."/>
            <person name="Mikhailova N."/>
            <person name="Huntemann M."/>
            <person name="Pati A."/>
            <person name="Chen A."/>
            <person name="Palaniappan K."/>
            <person name="Land M."/>
            <person name="Hauser L."/>
            <person name="Brambilla E.M."/>
            <person name="Rohde M."/>
            <person name="Spring S."/>
            <person name="Gronow S."/>
            <person name="Goker M."/>
            <person name="Woyke T."/>
            <person name="Bristow J."/>
            <person name="Eisen J.A."/>
            <person name="Markowitz V."/>
            <person name="Hugenholtz P."/>
            <person name="Kyrpides N.C."/>
            <person name="Klenk H.P."/>
            <person name="Detter J.C."/>
        </authorList>
    </citation>
    <scope>NUCLEOTIDE SEQUENCE [LARGE SCALE GENOMIC DNA]</scope>
    <source>
        <strain evidence="7">ATCC BAA-1237 / DSM 17374 / SPN1</strain>
    </source>
</reference>
<dbReference type="KEGG" id="scc:Spico_0097"/>
<comment type="similarity">
    <text evidence="2">Belongs to the bacterial solute-binding protein 2 family.</text>
</comment>
<comment type="subcellular location">
    <subcellularLocation>
        <location evidence="1">Cell envelope</location>
    </subcellularLocation>
</comment>
<dbReference type="GO" id="GO:0030246">
    <property type="term" value="F:carbohydrate binding"/>
    <property type="evidence" value="ECO:0007669"/>
    <property type="project" value="UniProtKB-ARBA"/>
</dbReference>
<dbReference type="AlphaFoldDB" id="F4GJ44"/>
<dbReference type="SUPFAM" id="SSF53822">
    <property type="entry name" value="Periplasmic binding protein-like I"/>
    <property type="match status" value="1"/>
</dbReference>
<name>F4GJ44_PARC1</name>